<sequence length="211" mass="23047">MSAAIVPSSRRVRLLLAGLAAVAVLLLTYASGVVSAGLYSPGDNSPEAGFVRDMSLHHAQAVEMGMLAYQKATDPEVRKEGYDIALTQENQRGMMKAWLDKWHVSRTSINPPMSWMPGGSAMMSQDGRMPGMASDEELTKLNTATGKDFDILFCQLMTRHHLGGIHMADEILKQSDNPDILMLVQSMKSGQQNEINIFNSILARLGAKPTQ</sequence>
<keyword evidence="3" id="KW-1185">Reference proteome</keyword>
<organism evidence="2 3">
    <name type="scientific">Planosporangium mesophilum</name>
    <dbReference type="NCBI Taxonomy" id="689768"/>
    <lineage>
        <taxon>Bacteria</taxon>
        <taxon>Bacillati</taxon>
        <taxon>Actinomycetota</taxon>
        <taxon>Actinomycetes</taxon>
        <taxon>Micromonosporales</taxon>
        <taxon>Micromonosporaceae</taxon>
        <taxon>Planosporangium</taxon>
    </lineage>
</organism>
<evidence type="ECO:0000259" key="1">
    <source>
        <dbReference type="Pfam" id="PF03713"/>
    </source>
</evidence>
<accession>A0A8J3T859</accession>
<dbReference type="PANTHER" id="PTHR36933">
    <property type="entry name" value="SLL0788 PROTEIN"/>
    <property type="match status" value="1"/>
</dbReference>
<evidence type="ECO:0000313" key="3">
    <source>
        <dbReference type="Proteomes" id="UP000599074"/>
    </source>
</evidence>
<dbReference type="PANTHER" id="PTHR36933:SF1">
    <property type="entry name" value="SLL0788 PROTEIN"/>
    <property type="match status" value="1"/>
</dbReference>
<dbReference type="InterPro" id="IPR005183">
    <property type="entry name" value="DUF305_CopM-like"/>
</dbReference>
<dbReference type="Pfam" id="PF03713">
    <property type="entry name" value="DUF305"/>
    <property type="match status" value="1"/>
</dbReference>
<name>A0A8J3T859_9ACTN</name>
<gene>
    <name evidence="2" type="ORF">Pme01_04330</name>
</gene>
<dbReference type="InterPro" id="IPR012347">
    <property type="entry name" value="Ferritin-like"/>
</dbReference>
<evidence type="ECO:0000313" key="2">
    <source>
        <dbReference type="EMBL" id="GII20836.1"/>
    </source>
</evidence>
<reference evidence="2" key="1">
    <citation type="submission" date="2021-01" db="EMBL/GenBank/DDBJ databases">
        <title>Whole genome shotgun sequence of Planosporangium mesophilum NBRC 109066.</title>
        <authorList>
            <person name="Komaki H."/>
            <person name="Tamura T."/>
        </authorList>
    </citation>
    <scope>NUCLEOTIDE SEQUENCE</scope>
    <source>
        <strain evidence="2">NBRC 109066</strain>
    </source>
</reference>
<comment type="caution">
    <text evidence="2">The sequence shown here is derived from an EMBL/GenBank/DDBJ whole genome shotgun (WGS) entry which is preliminary data.</text>
</comment>
<dbReference type="AlphaFoldDB" id="A0A8J3T859"/>
<dbReference type="RefSeq" id="WP_168112912.1">
    <property type="nucleotide sequence ID" value="NZ_BOON01000003.1"/>
</dbReference>
<dbReference type="EMBL" id="BOON01000003">
    <property type="protein sequence ID" value="GII20836.1"/>
    <property type="molecule type" value="Genomic_DNA"/>
</dbReference>
<dbReference type="Proteomes" id="UP000599074">
    <property type="component" value="Unassembled WGS sequence"/>
</dbReference>
<proteinExistence type="predicted"/>
<dbReference type="Gene3D" id="1.20.1260.10">
    <property type="match status" value="1"/>
</dbReference>
<protein>
    <submittedName>
        <fullName evidence="2">DUF305 domain-containing protein</fullName>
    </submittedName>
</protein>
<feature type="domain" description="DUF305" evidence="1">
    <location>
        <begin position="47"/>
        <end position="201"/>
    </location>
</feature>